<dbReference type="Gene3D" id="3.30.70.100">
    <property type="match status" value="1"/>
</dbReference>
<feature type="domain" description="EthD" evidence="1">
    <location>
        <begin position="12"/>
        <end position="103"/>
    </location>
</feature>
<dbReference type="GO" id="GO:0016491">
    <property type="term" value="F:oxidoreductase activity"/>
    <property type="evidence" value="ECO:0007669"/>
    <property type="project" value="InterPro"/>
</dbReference>
<evidence type="ECO:0000313" key="2">
    <source>
        <dbReference type="EMBL" id="RJG03174.1"/>
    </source>
</evidence>
<comment type="caution">
    <text evidence="2">The sequence shown here is derived from an EMBL/GenBank/DDBJ whole genome shotgun (WGS) entry which is preliminary data.</text>
</comment>
<evidence type="ECO:0000313" key="3">
    <source>
        <dbReference type="Proteomes" id="UP000266327"/>
    </source>
</evidence>
<dbReference type="Pfam" id="PF07110">
    <property type="entry name" value="EthD"/>
    <property type="match status" value="1"/>
</dbReference>
<dbReference type="InterPro" id="IPR011008">
    <property type="entry name" value="Dimeric_a/b-barrel"/>
</dbReference>
<keyword evidence="3" id="KW-1185">Reference proteome</keyword>
<gene>
    <name evidence="2" type="ORF">D3878_17565</name>
</gene>
<protein>
    <recommendedName>
        <fullName evidence="1">EthD domain-containing protein</fullName>
    </recommendedName>
</protein>
<dbReference type="SUPFAM" id="SSF54909">
    <property type="entry name" value="Dimeric alpha+beta barrel"/>
    <property type="match status" value="1"/>
</dbReference>
<dbReference type="Proteomes" id="UP000266327">
    <property type="component" value="Unassembled WGS sequence"/>
</dbReference>
<dbReference type="OrthoDB" id="6778120at2"/>
<dbReference type="RefSeq" id="WP_119786673.1">
    <property type="nucleotide sequence ID" value="NZ_QYUQ01000002.1"/>
</dbReference>
<proteinExistence type="predicted"/>
<reference evidence="3" key="1">
    <citation type="submission" date="2018-09" db="EMBL/GenBank/DDBJ databases">
        <authorList>
            <person name="Zhu H."/>
        </authorList>
    </citation>
    <scope>NUCLEOTIDE SEQUENCE [LARGE SCALE GENOMIC DNA]</scope>
    <source>
        <strain evidence="3">K1S02-23</strain>
    </source>
</reference>
<organism evidence="2 3">
    <name type="scientific">Noviherbaspirillum sedimenti</name>
    <dbReference type="NCBI Taxonomy" id="2320865"/>
    <lineage>
        <taxon>Bacteria</taxon>
        <taxon>Pseudomonadati</taxon>
        <taxon>Pseudomonadota</taxon>
        <taxon>Betaproteobacteria</taxon>
        <taxon>Burkholderiales</taxon>
        <taxon>Oxalobacteraceae</taxon>
        <taxon>Noviherbaspirillum</taxon>
    </lineage>
</organism>
<dbReference type="InterPro" id="IPR009799">
    <property type="entry name" value="EthD_dom"/>
</dbReference>
<dbReference type="EMBL" id="QYUQ01000002">
    <property type="protein sequence ID" value="RJG03174.1"/>
    <property type="molecule type" value="Genomic_DNA"/>
</dbReference>
<evidence type="ECO:0000259" key="1">
    <source>
        <dbReference type="Pfam" id="PF07110"/>
    </source>
</evidence>
<sequence length="121" mass="14078">MIKFIVMLKKRADLTTEQFRDYYESTHAVHAVDKLGHLWAEYRRNYPLQSFSMASGEPAAFEYDAITEIVFKDQAAFDEMMRITSEPETKRFFAEDEAKFLDRDACRHLICNVAHSMLSAA</sequence>
<accession>A0A3A3G5T1</accession>
<name>A0A3A3G5T1_9BURK</name>
<dbReference type="AlphaFoldDB" id="A0A3A3G5T1"/>